<dbReference type="EMBL" id="BMAW01093281">
    <property type="protein sequence ID" value="GFS59635.1"/>
    <property type="molecule type" value="Genomic_DNA"/>
</dbReference>
<dbReference type="AlphaFoldDB" id="A0A8X6MKE1"/>
<evidence type="ECO:0000313" key="2">
    <source>
        <dbReference type="Proteomes" id="UP000887013"/>
    </source>
</evidence>
<accession>A0A8X6MKE1</accession>
<protein>
    <submittedName>
        <fullName evidence="1">Uncharacterized protein</fullName>
    </submittedName>
</protein>
<feature type="non-terminal residue" evidence="1">
    <location>
        <position position="32"/>
    </location>
</feature>
<gene>
    <name evidence="1" type="ORF">NPIL_593201</name>
</gene>
<comment type="caution">
    <text evidence="1">The sequence shown here is derived from an EMBL/GenBank/DDBJ whole genome shotgun (WGS) entry which is preliminary data.</text>
</comment>
<dbReference type="OrthoDB" id="10029892at2759"/>
<reference evidence="1" key="1">
    <citation type="submission" date="2020-08" db="EMBL/GenBank/DDBJ databases">
        <title>Multicomponent nature underlies the extraordinary mechanical properties of spider dragline silk.</title>
        <authorList>
            <person name="Kono N."/>
            <person name="Nakamura H."/>
            <person name="Mori M."/>
            <person name="Yoshida Y."/>
            <person name="Ohtoshi R."/>
            <person name="Malay A.D."/>
            <person name="Moran D.A.P."/>
            <person name="Tomita M."/>
            <person name="Numata K."/>
            <person name="Arakawa K."/>
        </authorList>
    </citation>
    <scope>NUCLEOTIDE SEQUENCE</scope>
</reference>
<keyword evidence="2" id="KW-1185">Reference proteome</keyword>
<dbReference type="Gene3D" id="3.90.226.10">
    <property type="entry name" value="2-enoyl-CoA Hydratase, Chain A, domain 1"/>
    <property type="match status" value="1"/>
</dbReference>
<organism evidence="1 2">
    <name type="scientific">Nephila pilipes</name>
    <name type="common">Giant wood spider</name>
    <name type="synonym">Nephila maculata</name>
    <dbReference type="NCBI Taxonomy" id="299642"/>
    <lineage>
        <taxon>Eukaryota</taxon>
        <taxon>Metazoa</taxon>
        <taxon>Ecdysozoa</taxon>
        <taxon>Arthropoda</taxon>
        <taxon>Chelicerata</taxon>
        <taxon>Arachnida</taxon>
        <taxon>Araneae</taxon>
        <taxon>Araneomorphae</taxon>
        <taxon>Entelegynae</taxon>
        <taxon>Araneoidea</taxon>
        <taxon>Nephilidae</taxon>
        <taxon>Nephila</taxon>
    </lineage>
</organism>
<sequence length="32" mass="3730">MEPLDPVDRDVIFTPTRLPYDPRYLLAGRESP</sequence>
<dbReference type="Proteomes" id="UP000887013">
    <property type="component" value="Unassembled WGS sequence"/>
</dbReference>
<evidence type="ECO:0000313" key="1">
    <source>
        <dbReference type="EMBL" id="GFS59635.1"/>
    </source>
</evidence>
<name>A0A8X6MKE1_NEPPI</name>
<proteinExistence type="predicted"/>